<evidence type="ECO:0000313" key="1">
    <source>
        <dbReference type="EMBL" id="KAF8763574.1"/>
    </source>
</evidence>
<dbReference type="AlphaFoldDB" id="A0A8T0E2R1"/>
<evidence type="ECO:0000313" key="2">
    <source>
        <dbReference type="Proteomes" id="UP000807504"/>
    </source>
</evidence>
<dbReference type="EMBL" id="JABXBU010002231">
    <property type="protein sequence ID" value="KAF8763574.1"/>
    <property type="molecule type" value="Genomic_DNA"/>
</dbReference>
<comment type="caution">
    <text evidence="1">The sequence shown here is derived from an EMBL/GenBank/DDBJ whole genome shotgun (WGS) entry which is preliminary data.</text>
</comment>
<organism evidence="1 2">
    <name type="scientific">Argiope bruennichi</name>
    <name type="common">Wasp spider</name>
    <name type="synonym">Aranea bruennichi</name>
    <dbReference type="NCBI Taxonomy" id="94029"/>
    <lineage>
        <taxon>Eukaryota</taxon>
        <taxon>Metazoa</taxon>
        <taxon>Ecdysozoa</taxon>
        <taxon>Arthropoda</taxon>
        <taxon>Chelicerata</taxon>
        <taxon>Arachnida</taxon>
        <taxon>Araneae</taxon>
        <taxon>Araneomorphae</taxon>
        <taxon>Entelegynae</taxon>
        <taxon>Araneoidea</taxon>
        <taxon>Araneidae</taxon>
        <taxon>Argiope</taxon>
    </lineage>
</organism>
<reference evidence="1" key="1">
    <citation type="journal article" date="2020" name="bioRxiv">
        <title>Chromosome-level reference genome of the European wasp spider Argiope bruennichi: a resource for studies on range expansion and evolutionary adaptation.</title>
        <authorList>
            <person name="Sheffer M.M."/>
            <person name="Hoppe A."/>
            <person name="Krehenwinkel H."/>
            <person name="Uhl G."/>
            <person name="Kuss A.W."/>
            <person name="Jensen L."/>
            <person name="Jensen C."/>
            <person name="Gillespie R.G."/>
            <person name="Hoff K.J."/>
            <person name="Prost S."/>
        </authorList>
    </citation>
    <scope>NUCLEOTIDE SEQUENCE</scope>
</reference>
<protein>
    <submittedName>
        <fullName evidence="1">Uncharacterized protein</fullName>
    </submittedName>
</protein>
<accession>A0A8T0E2R1</accession>
<dbReference type="Proteomes" id="UP000807504">
    <property type="component" value="Unassembled WGS sequence"/>
</dbReference>
<proteinExistence type="predicted"/>
<gene>
    <name evidence="1" type="ORF">HNY73_021748</name>
</gene>
<reference evidence="1" key="2">
    <citation type="submission" date="2020-06" db="EMBL/GenBank/DDBJ databases">
        <authorList>
            <person name="Sheffer M."/>
        </authorList>
    </citation>
    <scope>NUCLEOTIDE SEQUENCE</scope>
</reference>
<keyword evidence="2" id="KW-1185">Reference proteome</keyword>
<name>A0A8T0E2R1_ARGBR</name>
<sequence length="157" mass="17029">MGLWWIVWPSRAAEVGHDVGVPTRIAATPFHRLAMAGGPTNCHLLRMGRILGEMLAKGCSPKSPFSSSSRSALAESVMGLRVFHGDGVANRWDSCSNKWDILSDKVVRFSQGIDSSDVEPLATSSVMRESVMRQADSSCFWGNVANNCLKEIASQCS</sequence>